<dbReference type="AlphaFoldDB" id="A0A9P6JWJ1"/>
<accession>A0A9P6JWJ1</accession>
<gene>
    <name evidence="2" type="ORF">CPB83DRAFT_843656</name>
</gene>
<dbReference type="OrthoDB" id="3365698at2759"/>
<dbReference type="Pfam" id="PF12937">
    <property type="entry name" value="F-box-like"/>
    <property type="match status" value="1"/>
</dbReference>
<name>A0A9P6JWJ1_9AGAR</name>
<dbReference type="InterPro" id="IPR036047">
    <property type="entry name" value="F-box-like_dom_sf"/>
</dbReference>
<dbReference type="InterPro" id="IPR001810">
    <property type="entry name" value="F-box_dom"/>
</dbReference>
<feature type="domain" description="F-box" evidence="1">
    <location>
        <begin position="61"/>
        <end position="108"/>
    </location>
</feature>
<evidence type="ECO:0000313" key="3">
    <source>
        <dbReference type="Proteomes" id="UP000807306"/>
    </source>
</evidence>
<evidence type="ECO:0000313" key="2">
    <source>
        <dbReference type="EMBL" id="KAF9535203.1"/>
    </source>
</evidence>
<comment type="caution">
    <text evidence="2">The sequence shown here is derived from an EMBL/GenBank/DDBJ whole genome shotgun (WGS) entry which is preliminary data.</text>
</comment>
<keyword evidence="3" id="KW-1185">Reference proteome</keyword>
<reference evidence="2" key="1">
    <citation type="submission" date="2020-11" db="EMBL/GenBank/DDBJ databases">
        <authorList>
            <consortium name="DOE Joint Genome Institute"/>
            <person name="Ahrendt S."/>
            <person name="Riley R."/>
            <person name="Andreopoulos W."/>
            <person name="Labutti K."/>
            <person name="Pangilinan J."/>
            <person name="Ruiz-Duenas F.J."/>
            <person name="Barrasa J.M."/>
            <person name="Sanchez-Garcia M."/>
            <person name="Camarero S."/>
            <person name="Miyauchi S."/>
            <person name="Serrano A."/>
            <person name="Linde D."/>
            <person name="Babiker R."/>
            <person name="Drula E."/>
            <person name="Ayuso-Fernandez I."/>
            <person name="Pacheco R."/>
            <person name="Padilla G."/>
            <person name="Ferreira P."/>
            <person name="Barriuso J."/>
            <person name="Kellner H."/>
            <person name="Castanera R."/>
            <person name="Alfaro M."/>
            <person name="Ramirez L."/>
            <person name="Pisabarro A.G."/>
            <person name="Kuo A."/>
            <person name="Tritt A."/>
            <person name="Lipzen A."/>
            <person name="He G."/>
            <person name="Yan M."/>
            <person name="Ng V."/>
            <person name="Cullen D."/>
            <person name="Martin F."/>
            <person name="Rosso M.-N."/>
            <person name="Henrissat B."/>
            <person name="Hibbett D."/>
            <person name="Martinez A.T."/>
            <person name="Grigoriev I.V."/>
        </authorList>
    </citation>
    <scope>NUCLEOTIDE SEQUENCE</scope>
    <source>
        <strain evidence="2">CBS 506.95</strain>
    </source>
</reference>
<organism evidence="2 3">
    <name type="scientific">Crepidotus variabilis</name>
    <dbReference type="NCBI Taxonomy" id="179855"/>
    <lineage>
        <taxon>Eukaryota</taxon>
        <taxon>Fungi</taxon>
        <taxon>Dikarya</taxon>
        <taxon>Basidiomycota</taxon>
        <taxon>Agaricomycotina</taxon>
        <taxon>Agaricomycetes</taxon>
        <taxon>Agaricomycetidae</taxon>
        <taxon>Agaricales</taxon>
        <taxon>Agaricineae</taxon>
        <taxon>Crepidotaceae</taxon>
        <taxon>Crepidotus</taxon>
    </lineage>
</organism>
<dbReference type="EMBL" id="MU157825">
    <property type="protein sequence ID" value="KAF9535203.1"/>
    <property type="molecule type" value="Genomic_DNA"/>
</dbReference>
<dbReference type="SMART" id="SM00256">
    <property type="entry name" value="FBOX"/>
    <property type="match status" value="1"/>
</dbReference>
<evidence type="ECO:0000259" key="1">
    <source>
        <dbReference type="PROSITE" id="PS50181"/>
    </source>
</evidence>
<dbReference type="PROSITE" id="PS50181">
    <property type="entry name" value="FBOX"/>
    <property type="match status" value="1"/>
</dbReference>
<sequence length="507" mass="57812">MTILELLENCNDCPNSNQEDTLDSERLLLDSAIANIDKKIALLQIQRANLDAERTRYVIVSSPLRRLPNEILLGIFSELEGQSLWRTSKVCHHWRELVLQTPSFWTDLVLPGPTYQNASTRALKYLIKSHACYYVEHARGLPLSLTITEKIQPIFYAFLADMFGPLHLLGAHWSAISVYSEDACDIDQLLLYYNHYPEEANYLSALTLPALDLVFQDEDDFDQDDEDDVDPVTALDLSNLIALRSLKFNSASLEIWEKPVEVNWSKLTSLSLAHVCDATSQDYLEILKFCDALEDLCVMPEADYHGPAPGPLVTLSHLRKLEITSEDQPSTFLDRLSTPGLQDLILHFRSEVDPEPEDKSLRHFLDRFQGQLRHLVCTGEVFLIGIKDLRNLHNLASLQLISPFDVREDYEDNLFDVLIYDPSKPYEDQLVRLELLEVLEHPPLTLTATNSCAKMLESRSIANEIGDNAKTTLSVLRRVVLIELFDTYVNGREIFSKFREKGILVHN</sequence>
<dbReference type="Gene3D" id="1.20.1280.50">
    <property type="match status" value="1"/>
</dbReference>
<dbReference type="Gene3D" id="3.80.10.10">
    <property type="entry name" value="Ribonuclease Inhibitor"/>
    <property type="match status" value="1"/>
</dbReference>
<dbReference type="InterPro" id="IPR032675">
    <property type="entry name" value="LRR_dom_sf"/>
</dbReference>
<dbReference type="Proteomes" id="UP000807306">
    <property type="component" value="Unassembled WGS sequence"/>
</dbReference>
<dbReference type="SUPFAM" id="SSF81383">
    <property type="entry name" value="F-box domain"/>
    <property type="match status" value="1"/>
</dbReference>
<protein>
    <recommendedName>
        <fullName evidence="1">F-box domain-containing protein</fullName>
    </recommendedName>
</protein>
<proteinExistence type="predicted"/>